<sequence length="95" mass="10643">MAGVPRIGFRLVSFGQVQNRVNGLALCVGMCQAQAVNRFLLMKIKSSASFALKRKEQSFGSIVITAFSGTQTKTFSGKYQKTRIRSRLKLRCYIF</sequence>
<dbReference type="AlphaFoldDB" id="A0A2H5QJ17"/>
<organism evidence="1 2">
    <name type="scientific">Citrus unshiu</name>
    <name type="common">Satsuma mandarin</name>
    <name type="synonym">Citrus nobilis var. unshiu</name>
    <dbReference type="NCBI Taxonomy" id="55188"/>
    <lineage>
        <taxon>Eukaryota</taxon>
        <taxon>Viridiplantae</taxon>
        <taxon>Streptophyta</taxon>
        <taxon>Embryophyta</taxon>
        <taxon>Tracheophyta</taxon>
        <taxon>Spermatophyta</taxon>
        <taxon>Magnoliopsida</taxon>
        <taxon>eudicotyledons</taxon>
        <taxon>Gunneridae</taxon>
        <taxon>Pentapetalae</taxon>
        <taxon>rosids</taxon>
        <taxon>malvids</taxon>
        <taxon>Sapindales</taxon>
        <taxon>Rutaceae</taxon>
        <taxon>Aurantioideae</taxon>
        <taxon>Citrus</taxon>
    </lineage>
</organism>
<accession>A0A2H5QJ17</accession>
<name>A0A2H5QJ17_CITUN</name>
<comment type="caution">
    <text evidence="1">The sequence shown here is derived from an EMBL/GenBank/DDBJ whole genome shotgun (WGS) entry which is preliminary data.</text>
</comment>
<evidence type="ECO:0000313" key="2">
    <source>
        <dbReference type="Proteomes" id="UP000236630"/>
    </source>
</evidence>
<keyword evidence="2" id="KW-1185">Reference proteome</keyword>
<proteinExistence type="predicted"/>
<reference evidence="1 2" key="1">
    <citation type="journal article" date="2017" name="Front. Genet.">
        <title>Draft sequencing of the heterozygous diploid genome of Satsuma (Citrus unshiu Marc.) using a hybrid assembly approach.</title>
        <authorList>
            <person name="Shimizu T."/>
            <person name="Tanizawa Y."/>
            <person name="Mochizuki T."/>
            <person name="Nagasaki H."/>
            <person name="Yoshioka T."/>
            <person name="Toyoda A."/>
            <person name="Fujiyama A."/>
            <person name="Kaminuma E."/>
            <person name="Nakamura Y."/>
        </authorList>
    </citation>
    <scope>NUCLEOTIDE SEQUENCE [LARGE SCALE GENOMIC DNA]</scope>
    <source>
        <strain evidence="2">cv. Miyagawa wase</strain>
    </source>
</reference>
<gene>
    <name evidence="1" type="ORF">CUMW_234870</name>
</gene>
<dbReference type="EMBL" id="BDQV01000417">
    <property type="protein sequence ID" value="GAY64618.1"/>
    <property type="molecule type" value="Genomic_DNA"/>
</dbReference>
<dbReference type="Proteomes" id="UP000236630">
    <property type="component" value="Unassembled WGS sequence"/>
</dbReference>
<protein>
    <submittedName>
        <fullName evidence="1">Uncharacterized protein</fullName>
    </submittedName>
</protein>
<evidence type="ECO:0000313" key="1">
    <source>
        <dbReference type="EMBL" id="GAY64618.1"/>
    </source>
</evidence>